<protein>
    <submittedName>
        <fullName evidence="1">Uncharacterized protein</fullName>
    </submittedName>
</protein>
<name>A0A2P2Q1D6_RHIMU</name>
<reference evidence="1" key="1">
    <citation type="submission" date="2018-02" db="EMBL/GenBank/DDBJ databases">
        <title>Rhizophora mucronata_Transcriptome.</title>
        <authorList>
            <person name="Meera S.P."/>
            <person name="Sreeshan A."/>
            <person name="Augustine A."/>
        </authorList>
    </citation>
    <scope>NUCLEOTIDE SEQUENCE</scope>
    <source>
        <tissue evidence="1">Leaf</tissue>
    </source>
</reference>
<accession>A0A2P2Q1D6</accession>
<dbReference type="AlphaFoldDB" id="A0A2P2Q1D6"/>
<sequence length="28" mass="3386">MEKVVISFFNVIWFSLVSQLPNNRLLKY</sequence>
<organism evidence="1">
    <name type="scientific">Rhizophora mucronata</name>
    <name type="common">Asiatic mangrove</name>
    <dbReference type="NCBI Taxonomy" id="61149"/>
    <lineage>
        <taxon>Eukaryota</taxon>
        <taxon>Viridiplantae</taxon>
        <taxon>Streptophyta</taxon>
        <taxon>Embryophyta</taxon>
        <taxon>Tracheophyta</taxon>
        <taxon>Spermatophyta</taxon>
        <taxon>Magnoliopsida</taxon>
        <taxon>eudicotyledons</taxon>
        <taxon>Gunneridae</taxon>
        <taxon>Pentapetalae</taxon>
        <taxon>rosids</taxon>
        <taxon>fabids</taxon>
        <taxon>Malpighiales</taxon>
        <taxon>Rhizophoraceae</taxon>
        <taxon>Rhizophora</taxon>
    </lineage>
</organism>
<evidence type="ECO:0000313" key="1">
    <source>
        <dbReference type="EMBL" id="MBX60729.1"/>
    </source>
</evidence>
<proteinExistence type="predicted"/>
<dbReference type="EMBL" id="GGEC01080245">
    <property type="protein sequence ID" value="MBX60729.1"/>
    <property type="molecule type" value="Transcribed_RNA"/>
</dbReference>